<evidence type="ECO:0000256" key="10">
    <source>
        <dbReference type="ARBA" id="ARBA00022741"/>
    </source>
</evidence>
<dbReference type="AlphaFoldDB" id="A0A2J6SKD9"/>
<keyword evidence="21" id="KW-0732">Signal</keyword>
<dbReference type="Pfam" id="PF13193">
    <property type="entry name" value="AMP-binding_C"/>
    <property type="match status" value="1"/>
</dbReference>
<keyword evidence="10" id="KW-0547">Nucleotide-binding</keyword>
<dbReference type="InterPro" id="IPR025110">
    <property type="entry name" value="AMP-bd_C"/>
</dbReference>
<dbReference type="GO" id="GO:0005524">
    <property type="term" value="F:ATP binding"/>
    <property type="evidence" value="ECO:0007669"/>
    <property type="project" value="UniProtKB-KW"/>
</dbReference>
<feature type="domain" description="AMP-dependent synthetase/ligase" evidence="22">
    <location>
        <begin position="69"/>
        <end position="439"/>
    </location>
</feature>
<accession>A0A2J6SKD9</accession>
<keyword evidence="9 20" id="KW-0812">Transmembrane</keyword>
<comment type="subcellular location">
    <subcellularLocation>
        <location evidence="3">Cell membrane</location>
        <topology evidence="3">Multi-pass membrane protein</topology>
    </subcellularLocation>
    <subcellularLocation>
        <location evidence="1">Lipid droplet</location>
    </subcellularLocation>
    <subcellularLocation>
        <location evidence="2">Peroxisome membrane</location>
        <topology evidence="2">Multi-pass membrane protein</topology>
    </subcellularLocation>
</comment>
<dbReference type="GO" id="GO:0005811">
    <property type="term" value="C:lipid droplet"/>
    <property type="evidence" value="ECO:0007669"/>
    <property type="project" value="UniProtKB-SubCell"/>
</dbReference>
<evidence type="ECO:0000256" key="12">
    <source>
        <dbReference type="ARBA" id="ARBA00022989"/>
    </source>
</evidence>
<keyword evidence="13" id="KW-0445">Lipid transport</keyword>
<feature type="domain" description="AMP-binding enzyme C-terminal" evidence="23">
    <location>
        <begin position="512"/>
        <end position="587"/>
    </location>
</feature>
<dbReference type="Gene3D" id="3.40.50.12780">
    <property type="entry name" value="N-terminal domain of ligase-like"/>
    <property type="match status" value="1"/>
</dbReference>
<name>A0A2J6SKD9_9HELO</name>
<evidence type="ECO:0000256" key="13">
    <source>
        <dbReference type="ARBA" id="ARBA00023055"/>
    </source>
</evidence>
<dbReference type="GeneID" id="36579284"/>
<evidence type="ECO:0000256" key="19">
    <source>
        <dbReference type="ARBA" id="ARBA00078285"/>
    </source>
</evidence>
<dbReference type="GO" id="GO:0004467">
    <property type="term" value="F:long-chain fatty acid-CoA ligase activity"/>
    <property type="evidence" value="ECO:0007669"/>
    <property type="project" value="TreeGrafter"/>
</dbReference>
<evidence type="ECO:0000259" key="22">
    <source>
        <dbReference type="Pfam" id="PF00501"/>
    </source>
</evidence>
<dbReference type="PANTHER" id="PTHR43107:SF15">
    <property type="entry name" value="FATTY ACID TRANSPORT PROTEIN 3, ISOFORM A"/>
    <property type="match status" value="1"/>
</dbReference>
<evidence type="ECO:0000259" key="23">
    <source>
        <dbReference type="Pfam" id="PF13193"/>
    </source>
</evidence>
<dbReference type="OrthoDB" id="10253869at2759"/>
<feature type="chain" id="PRO_5014445935" description="Very long-chain fatty acid transport protein" evidence="21">
    <location>
        <begin position="18"/>
        <end position="636"/>
    </location>
</feature>
<dbReference type="GO" id="GO:0005778">
    <property type="term" value="C:peroxisomal membrane"/>
    <property type="evidence" value="ECO:0007669"/>
    <property type="project" value="UniProtKB-SubCell"/>
</dbReference>
<dbReference type="Gene3D" id="3.30.300.30">
    <property type="match status" value="1"/>
</dbReference>
<evidence type="ECO:0000256" key="8">
    <source>
        <dbReference type="ARBA" id="ARBA00022677"/>
    </source>
</evidence>
<dbReference type="PROSITE" id="PS00455">
    <property type="entry name" value="AMP_BINDING"/>
    <property type="match status" value="1"/>
</dbReference>
<evidence type="ECO:0000256" key="18">
    <source>
        <dbReference type="ARBA" id="ARBA00068795"/>
    </source>
</evidence>
<keyword evidence="25" id="KW-1185">Reference proteome</keyword>
<feature type="transmembrane region" description="Helical" evidence="20">
    <location>
        <begin position="6"/>
        <end position="28"/>
    </location>
</feature>
<evidence type="ECO:0000256" key="7">
    <source>
        <dbReference type="ARBA" id="ARBA00022598"/>
    </source>
</evidence>
<evidence type="ECO:0000256" key="21">
    <source>
        <dbReference type="SAM" id="SignalP"/>
    </source>
</evidence>
<dbReference type="SUPFAM" id="SSF56801">
    <property type="entry name" value="Acetyl-CoA synthetase-like"/>
    <property type="match status" value="1"/>
</dbReference>
<evidence type="ECO:0000256" key="1">
    <source>
        <dbReference type="ARBA" id="ARBA00004502"/>
    </source>
</evidence>
<evidence type="ECO:0000256" key="4">
    <source>
        <dbReference type="ARBA" id="ARBA00006432"/>
    </source>
</evidence>
<evidence type="ECO:0000313" key="25">
    <source>
        <dbReference type="Proteomes" id="UP000235371"/>
    </source>
</evidence>
<evidence type="ECO:0000256" key="5">
    <source>
        <dbReference type="ARBA" id="ARBA00022448"/>
    </source>
</evidence>
<dbReference type="Proteomes" id="UP000235371">
    <property type="component" value="Unassembled WGS sequence"/>
</dbReference>
<keyword evidence="11" id="KW-0067">ATP-binding</keyword>
<protein>
    <recommendedName>
        <fullName evidence="18">Very long-chain fatty acid transport protein</fullName>
    </recommendedName>
    <alternativeName>
        <fullName evidence="19">Very-long-chain acyl-CoA synthetase</fullName>
    </alternativeName>
</protein>
<evidence type="ECO:0000256" key="3">
    <source>
        <dbReference type="ARBA" id="ARBA00004651"/>
    </source>
</evidence>
<dbReference type="FunFam" id="3.40.50.12780:FF:000019">
    <property type="entry name" value="Long-chain fatty acid transporter"/>
    <property type="match status" value="1"/>
</dbReference>
<evidence type="ECO:0000256" key="11">
    <source>
        <dbReference type="ARBA" id="ARBA00022840"/>
    </source>
</evidence>
<evidence type="ECO:0000313" key="24">
    <source>
        <dbReference type="EMBL" id="PMD51249.1"/>
    </source>
</evidence>
<dbReference type="InterPro" id="IPR042099">
    <property type="entry name" value="ANL_N_sf"/>
</dbReference>
<keyword evidence="7" id="KW-0436">Ligase</keyword>
<feature type="signal peptide" evidence="21">
    <location>
        <begin position="1"/>
        <end position="17"/>
    </location>
</feature>
<dbReference type="RefSeq" id="XP_024728153.1">
    <property type="nucleotide sequence ID" value="XM_024871202.1"/>
</dbReference>
<reference evidence="24 25" key="1">
    <citation type="submission" date="2016-04" db="EMBL/GenBank/DDBJ databases">
        <title>A degradative enzymes factory behind the ericoid mycorrhizal symbiosis.</title>
        <authorList>
            <consortium name="DOE Joint Genome Institute"/>
            <person name="Martino E."/>
            <person name="Morin E."/>
            <person name="Grelet G."/>
            <person name="Kuo A."/>
            <person name="Kohler A."/>
            <person name="Daghino S."/>
            <person name="Barry K."/>
            <person name="Choi C."/>
            <person name="Cichocki N."/>
            <person name="Clum A."/>
            <person name="Copeland A."/>
            <person name="Hainaut M."/>
            <person name="Haridas S."/>
            <person name="Labutti K."/>
            <person name="Lindquist E."/>
            <person name="Lipzen A."/>
            <person name="Khouja H.-R."/>
            <person name="Murat C."/>
            <person name="Ohm R."/>
            <person name="Olson A."/>
            <person name="Spatafora J."/>
            <person name="Veneault-Fourrey C."/>
            <person name="Henrissat B."/>
            <person name="Grigoriev I."/>
            <person name="Martin F."/>
            <person name="Perotto S."/>
        </authorList>
    </citation>
    <scope>NUCLEOTIDE SEQUENCE [LARGE SCALE GENOMIC DNA]</scope>
    <source>
        <strain evidence="24 25">E</strain>
    </source>
</reference>
<evidence type="ECO:0000256" key="15">
    <source>
        <dbReference type="ARBA" id="ARBA00023140"/>
    </source>
</evidence>
<evidence type="ECO:0000256" key="6">
    <source>
        <dbReference type="ARBA" id="ARBA00022475"/>
    </source>
</evidence>
<gene>
    <name evidence="24" type="ORF">K444DRAFT_228056</name>
</gene>
<dbReference type="PANTHER" id="PTHR43107">
    <property type="entry name" value="LONG-CHAIN FATTY ACID TRANSPORT PROTEIN"/>
    <property type="match status" value="1"/>
</dbReference>
<dbReference type="FunFam" id="3.30.300.30:FF:000002">
    <property type="entry name" value="Long-chain fatty acid transport protein 1"/>
    <property type="match status" value="1"/>
</dbReference>
<dbReference type="FunCoup" id="A0A2J6SKD9">
    <property type="interactions" value="138"/>
</dbReference>
<comment type="catalytic activity">
    <reaction evidence="16">
        <text>a very long-chain fatty acid + ATP + CoA = a very long-chain fatty acyl-CoA + AMP + diphosphate</text>
        <dbReference type="Rhea" id="RHEA:54536"/>
        <dbReference type="ChEBI" id="CHEBI:30616"/>
        <dbReference type="ChEBI" id="CHEBI:33019"/>
        <dbReference type="ChEBI" id="CHEBI:57287"/>
        <dbReference type="ChEBI" id="CHEBI:58950"/>
        <dbReference type="ChEBI" id="CHEBI:138261"/>
        <dbReference type="ChEBI" id="CHEBI:456215"/>
    </reaction>
</comment>
<comment type="function">
    <text evidence="17">Acyl-CoA synthetase required for both the import of long chain fatty acids (LCFAs) (C14-C18) and the activation very long chain fatty acids (VLCFAs) (C20-C26) by esterification of the fatty acids into metabolically active CoA-thioesters for subsequent degradation or incorporation into phospholipids. The transport and fatty acyl-CoA synthetase activities are genetically separable and are thus independent activities. Esterifies VLCFAs in the peroxisome matrix. The VLCFAs are actively transported into peroxisomes by a PXA1-PXA2 heterodimeric transporter in the peroxisomal membrane.</text>
</comment>
<keyword evidence="15" id="KW-0576">Peroxisome</keyword>
<dbReference type="STRING" id="1095630.A0A2J6SKD9"/>
<proteinExistence type="inferred from homology"/>
<dbReference type="GO" id="GO:0009898">
    <property type="term" value="C:cytoplasmic side of plasma membrane"/>
    <property type="evidence" value="ECO:0007669"/>
    <property type="project" value="TreeGrafter"/>
</dbReference>
<evidence type="ECO:0000256" key="9">
    <source>
        <dbReference type="ARBA" id="ARBA00022692"/>
    </source>
</evidence>
<dbReference type="InterPro" id="IPR045851">
    <property type="entry name" value="AMP-bd_C_sf"/>
</dbReference>
<dbReference type="Pfam" id="PF00501">
    <property type="entry name" value="AMP-binding"/>
    <property type="match status" value="1"/>
</dbReference>
<sequence>MIAPQLYFIMPVPLAFAAPAALASLAYLDARTGLSYDWAWLGNGIYSQFTTALKEKRDRLNVFYKLEEHALGKHANTILLIFEGRQWTYKEVYQTALKYGTWMKTRYNIKPKDIIAMDFVNSEKFIFIWLGLWAIGAKPAFINYNLTGKALAHCIKVSTTSVVLVDLNIKDNITQEVQDELPNVQFEIFDPKLEAEAVSTEGIREPDDVRTDDKSHNMGILIYTSGTTGLPKGAIVSWKKILVASGLVPTWMGMTKRDVFYTCMPLYHSSASVLGFCNVLILGATFSLGKKFSTKTFWQECRDSKATVIQYVGETCRYLLAAPPQIDPATGENLDQKNDVRVAFGNGLRPDIWNRFKERFGIEGIAEFYSATEGSSATWNFSRNDFSKGAIGRNGFFAGLLMNAAVGIVELDWATETPYRDPKTGFCKKVPRGETGELLYKLDADQIELKFQGYFNNKDSTEGKIMRNVFEKGDAYFRTGDMVSWDSQGRTYFSDRIGDTFRWKSENVSTSEVSEALGNHAAVHEANVYGVELPHHDGRAGCVAIVLAEEPSDRLLHDLAKHAHAKLPRFAVPLFLRLTKNMEITGTLKQQKHVVRSQGVNPDKTGQDELYWLKNGTYVEFRRQDWEELNGGRVRL</sequence>
<evidence type="ECO:0000256" key="16">
    <source>
        <dbReference type="ARBA" id="ARBA00051585"/>
    </source>
</evidence>
<dbReference type="InterPro" id="IPR020845">
    <property type="entry name" value="AMP-binding_CS"/>
</dbReference>
<keyword evidence="14 20" id="KW-0472">Membrane</keyword>
<dbReference type="GO" id="GO:0005324">
    <property type="term" value="F:long-chain fatty acid transmembrane transporter activity"/>
    <property type="evidence" value="ECO:0007669"/>
    <property type="project" value="TreeGrafter"/>
</dbReference>
<evidence type="ECO:0000256" key="20">
    <source>
        <dbReference type="SAM" id="Phobius"/>
    </source>
</evidence>
<dbReference type="InParanoid" id="A0A2J6SKD9"/>
<keyword evidence="5" id="KW-0813">Transport</keyword>
<keyword evidence="8" id="KW-0551">Lipid droplet</keyword>
<evidence type="ECO:0000256" key="14">
    <source>
        <dbReference type="ARBA" id="ARBA00023136"/>
    </source>
</evidence>
<dbReference type="InterPro" id="IPR000873">
    <property type="entry name" value="AMP-dep_synth/lig_dom"/>
</dbReference>
<comment type="similarity">
    <text evidence="4">Belongs to the ATP-dependent AMP-binding enzyme family.</text>
</comment>
<evidence type="ECO:0000256" key="17">
    <source>
        <dbReference type="ARBA" id="ARBA00060276"/>
    </source>
</evidence>
<organism evidence="24 25">
    <name type="scientific">Hyaloscypha bicolor E</name>
    <dbReference type="NCBI Taxonomy" id="1095630"/>
    <lineage>
        <taxon>Eukaryota</taxon>
        <taxon>Fungi</taxon>
        <taxon>Dikarya</taxon>
        <taxon>Ascomycota</taxon>
        <taxon>Pezizomycotina</taxon>
        <taxon>Leotiomycetes</taxon>
        <taxon>Helotiales</taxon>
        <taxon>Hyaloscyphaceae</taxon>
        <taxon>Hyaloscypha</taxon>
        <taxon>Hyaloscypha bicolor</taxon>
    </lineage>
</organism>
<dbReference type="EMBL" id="KZ613912">
    <property type="protein sequence ID" value="PMD51249.1"/>
    <property type="molecule type" value="Genomic_DNA"/>
</dbReference>
<evidence type="ECO:0000256" key="2">
    <source>
        <dbReference type="ARBA" id="ARBA00004585"/>
    </source>
</evidence>
<feature type="transmembrane region" description="Helical" evidence="20">
    <location>
        <begin position="266"/>
        <end position="289"/>
    </location>
</feature>
<keyword evidence="6" id="KW-1003">Cell membrane</keyword>
<keyword evidence="12 20" id="KW-1133">Transmembrane helix</keyword>
<dbReference type="GO" id="GO:0044539">
    <property type="term" value="P:long-chain fatty acid import into cell"/>
    <property type="evidence" value="ECO:0007669"/>
    <property type="project" value="TreeGrafter"/>
</dbReference>